<dbReference type="InterPro" id="IPR050106">
    <property type="entry name" value="HistidinolP_aminotransfase"/>
</dbReference>
<evidence type="ECO:0000256" key="7">
    <source>
        <dbReference type="ARBA" id="ARBA00022898"/>
    </source>
</evidence>
<evidence type="ECO:0000313" key="12">
    <source>
        <dbReference type="Proteomes" id="UP000244727"/>
    </source>
</evidence>
<dbReference type="GO" id="GO:0030170">
    <property type="term" value="F:pyridoxal phosphate binding"/>
    <property type="evidence" value="ECO:0007669"/>
    <property type="project" value="InterPro"/>
</dbReference>
<comment type="pathway">
    <text evidence="1">Amino-acid biosynthesis; L-histidine biosynthesis; L-histidine from 5-phospho-alpha-D-ribose 1-diphosphate: step 7/9.</text>
</comment>
<keyword evidence="12" id="KW-1185">Reference proteome</keyword>
<dbReference type="InterPro" id="IPR015421">
    <property type="entry name" value="PyrdxlP-dep_Trfase_major"/>
</dbReference>
<dbReference type="GO" id="GO:0000105">
    <property type="term" value="P:L-histidine biosynthetic process"/>
    <property type="evidence" value="ECO:0007669"/>
    <property type="project" value="UniProtKB-KW"/>
</dbReference>
<keyword evidence="8" id="KW-0368">Histidine biosynthesis</keyword>
<dbReference type="PANTHER" id="PTHR43643">
    <property type="entry name" value="HISTIDINOL-PHOSPHATE AMINOTRANSFERASE 2"/>
    <property type="match status" value="1"/>
</dbReference>
<dbReference type="SUPFAM" id="SSF53383">
    <property type="entry name" value="PLP-dependent transferases"/>
    <property type="match status" value="1"/>
</dbReference>
<evidence type="ECO:0000256" key="6">
    <source>
        <dbReference type="ARBA" id="ARBA00022679"/>
    </source>
</evidence>
<keyword evidence="7" id="KW-0663">Pyridoxal phosphate</keyword>
<evidence type="ECO:0000313" key="11">
    <source>
        <dbReference type="EMBL" id="AWB26556.1"/>
    </source>
</evidence>
<gene>
    <name evidence="11" type="ORF">HARCEL1_01925</name>
</gene>
<dbReference type="Proteomes" id="UP000244727">
    <property type="component" value="Chromosome"/>
</dbReference>
<dbReference type="GeneID" id="36511226"/>
<evidence type="ECO:0000256" key="1">
    <source>
        <dbReference type="ARBA" id="ARBA00005011"/>
    </source>
</evidence>
<dbReference type="KEGG" id="harc:HARCEL1_01925"/>
<sequence>MEPDALDDLCSAAEGRDATMEWDWRDRTRVGHGGERDCHWERDFSRTANPMTPDGVSRVFESSYPTSRQRPADDYCSFRAAAAQYLGVEPSQVVPTTGATGAIRLAIDATVEAGDSVVLARPSFAEYEREVRLQGAKPSFVAEDALLEVDPDPYALVIVAAPNNPTGWLPEDRRLARLVERCRDAETPIVIDETHLAFADRVSMAGHAGTIVVRSPSTTFGLPGLRAGFAVATGRLRDRLDAGRLPWAIGRPAEAAIVHCMDHPEFVSTSRRVVASERDRIRESLPDGVDAPPSSAPFVLLDLGDSAAVDRLLDVGRERGVAVRDARNFRGLDTHVRVAIRSPADNDALVETIAAALE</sequence>
<dbReference type="Gene3D" id="3.90.1150.10">
    <property type="entry name" value="Aspartate Aminotransferase, domain 1"/>
    <property type="match status" value="1"/>
</dbReference>
<proteinExistence type="inferred from homology"/>
<feature type="domain" description="Aminotransferase class I/classII large" evidence="10">
    <location>
        <begin position="77"/>
        <end position="353"/>
    </location>
</feature>
<evidence type="ECO:0000259" key="10">
    <source>
        <dbReference type="Pfam" id="PF00155"/>
    </source>
</evidence>
<evidence type="ECO:0000256" key="5">
    <source>
        <dbReference type="ARBA" id="ARBA00022605"/>
    </source>
</evidence>
<name>A0A2R4WYF8_9EURY</name>
<protein>
    <recommendedName>
        <fullName evidence="3">histidinol-phosphate transaminase</fullName>
        <ecNumber evidence="3">2.6.1.9</ecNumber>
    </recommendedName>
</protein>
<organism evidence="11 12">
    <name type="scientific">Halococcoides cellulosivorans</name>
    <dbReference type="NCBI Taxonomy" id="1679096"/>
    <lineage>
        <taxon>Archaea</taxon>
        <taxon>Methanobacteriati</taxon>
        <taxon>Methanobacteriota</taxon>
        <taxon>Stenosarchaea group</taxon>
        <taxon>Halobacteria</taxon>
        <taxon>Halobacteriales</taxon>
        <taxon>Haloarculaceae</taxon>
        <taxon>Halococcoides</taxon>
    </lineage>
</organism>
<evidence type="ECO:0000256" key="4">
    <source>
        <dbReference type="ARBA" id="ARBA00022576"/>
    </source>
</evidence>
<dbReference type="Gene3D" id="3.40.640.10">
    <property type="entry name" value="Type I PLP-dependent aspartate aminotransferase-like (Major domain)"/>
    <property type="match status" value="1"/>
</dbReference>
<keyword evidence="6" id="KW-0808">Transferase</keyword>
<dbReference type="PANTHER" id="PTHR43643:SF6">
    <property type="entry name" value="HISTIDINOL-PHOSPHATE AMINOTRANSFERASE"/>
    <property type="match status" value="1"/>
</dbReference>
<keyword evidence="5" id="KW-0028">Amino-acid biosynthesis</keyword>
<dbReference type="EMBL" id="CP028858">
    <property type="protein sequence ID" value="AWB26556.1"/>
    <property type="molecule type" value="Genomic_DNA"/>
</dbReference>
<accession>A0A2R4WYF8</accession>
<evidence type="ECO:0000256" key="8">
    <source>
        <dbReference type="ARBA" id="ARBA00023102"/>
    </source>
</evidence>
<dbReference type="GO" id="GO:0004400">
    <property type="term" value="F:histidinol-phosphate transaminase activity"/>
    <property type="evidence" value="ECO:0007669"/>
    <property type="project" value="UniProtKB-EC"/>
</dbReference>
<evidence type="ECO:0000256" key="3">
    <source>
        <dbReference type="ARBA" id="ARBA00012748"/>
    </source>
</evidence>
<evidence type="ECO:0000256" key="2">
    <source>
        <dbReference type="ARBA" id="ARBA00007970"/>
    </source>
</evidence>
<dbReference type="AlphaFoldDB" id="A0A2R4WYF8"/>
<dbReference type="Pfam" id="PF00155">
    <property type="entry name" value="Aminotran_1_2"/>
    <property type="match status" value="1"/>
</dbReference>
<dbReference type="InterPro" id="IPR015424">
    <property type="entry name" value="PyrdxlP-dep_Trfase"/>
</dbReference>
<dbReference type="InterPro" id="IPR015422">
    <property type="entry name" value="PyrdxlP-dep_Trfase_small"/>
</dbReference>
<evidence type="ECO:0000256" key="9">
    <source>
        <dbReference type="ARBA" id="ARBA00047481"/>
    </source>
</evidence>
<reference evidence="11 12" key="1">
    <citation type="submission" date="2018-04" db="EMBL/GenBank/DDBJ databases">
        <title>Halococcoides cellulosivorans gen. nov., sp. nov., an extremely halophilic cellulose-utilizing haloarchaeon from hypersaline lakes.</title>
        <authorList>
            <person name="Sorokin D.Y."/>
            <person name="Toshchakov S.V."/>
            <person name="Samarov N.I."/>
            <person name="Korzhenkov A."/>
            <person name="Kublanov I.V."/>
        </authorList>
    </citation>
    <scope>NUCLEOTIDE SEQUENCE [LARGE SCALE GENOMIC DNA]</scope>
    <source>
        <strain evidence="11 12">HArcel1</strain>
    </source>
</reference>
<dbReference type="RefSeq" id="WP_108380925.1">
    <property type="nucleotide sequence ID" value="NZ_CP028858.1"/>
</dbReference>
<comment type="catalytic activity">
    <reaction evidence="9">
        <text>L-histidinol phosphate + 2-oxoglutarate = 3-(imidazol-4-yl)-2-oxopropyl phosphate + L-glutamate</text>
        <dbReference type="Rhea" id="RHEA:23744"/>
        <dbReference type="ChEBI" id="CHEBI:16810"/>
        <dbReference type="ChEBI" id="CHEBI:29985"/>
        <dbReference type="ChEBI" id="CHEBI:57766"/>
        <dbReference type="ChEBI" id="CHEBI:57980"/>
        <dbReference type="EC" id="2.6.1.9"/>
    </reaction>
</comment>
<dbReference type="CDD" id="cd00609">
    <property type="entry name" value="AAT_like"/>
    <property type="match status" value="1"/>
</dbReference>
<keyword evidence="4" id="KW-0032">Aminotransferase</keyword>
<comment type="similarity">
    <text evidence="2">Belongs to the class-II pyridoxal-phosphate-dependent aminotransferase family. Histidinol-phosphate aminotransferase subfamily.</text>
</comment>
<dbReference type="EC" id="2.6.1.9" evidence="3"/>
<dbReference type="InterPro" id="IPR004839">
    <property type="entry name" value="Aminotransferase_I/II_large"/>
</dbReference>